<dbReference type="SUPFAM" id="SSF53474">
    <property type="entry name" value="alpha/beta-Hydrolases"/>
    <property type="match status" value="1"/>
</dbReference>
<evidence type="ECO:0000256" key="2">
    <source>
        <dbReference type="ARBA" id="ARBA00022670"/>
    </source>
</evidence>
<feature type="domain" description="Peptidase S9A N-terminal" evidence="8">
    <location>
        <begin position="118"/>
        <end position="519"/>
    </location>
</feature>
<evidence type="ECO:0000313" key="10">
    <source>
        <dbReference type="Proteomes" id="UP000076078"/>
    </source>
</evidence>
<dbReference type="PRINTS" id="PR00862">
    <property type="entry name" value="PROLIGOPTASE"/>
</dbReference>
<dbReference type="InterPro" id="IPR029058">
    <property type="entry name" value="AB_hydrolase_fold"/>
</dbReference>
<evidence type="ECO:0000256" key="1">
    <source>
        <dbReference type="ARBA" id="ARBA00005228"/>
    </source>
</evidence>
<evidence type="ECO:0000256" key="6">
    <source>
        <dbReference type="RuleBase" id="RU368024"/>
    </source>
</evidence>
<evidence type="ECO:0000256" key="4">
    <source>
        <dbReference type="ARBA" id="ARBA00022825"/>
    </source>
</evidence>
<dbReference type="InParanoid" id="A0A151ZHP7"/>
<dbReference type="Proteomes" id="UP000076078">
    <property type="component" value="Unassembled WGS sequence"/>
</dbReference>
<dbReference type="Gene3D" id="3.40.50.1820">
    <property type="entry name" value="alpha/beta hydrolase"/>
    <property type="match status" value="1"/>
</dbReference>
<evidence type="ECO:0000256" key="3">
    <source>
        <dbReference type="ARBA" id="ARBA00022801"/>
    </source>
</evidence>
<comment type="similarity">
    <text evidence="1 6">Belongs to the peptidase S9A family.</text>
</comment>
<gene>
    <name evidence="9" type="ORF">DLAC_06222</name>
</gene>
<dbReference type="FunCoup" id="A0A151ZHP7">
    <property type="interactions" value="3"/>
</dbReference>
<keyword evidence="3 6" id="KW-0378">Hydrolase</keyword>
<reference evidence="9 10" key="1">
    <citation type="submission" date="2015-12" db="EMBL/GenBank/DDBJ databases">
        <title>Dictyostelia acquired genes for synthesis and detection of signals that induce cell-type specialization by lateral gene transfer from prokaryotes.</title>
        <authorList>
            <person name="Gloeckner G."/>
            <person name="Schaap P."/>
        </authorList>
    </citation>
    <scope>NUCLEOTIDE SEQUENCE [LARGE SCALE GENOMIC DNA]</scope>
    <source>
        <strain evidence="9 10">TK</strain>
    </source>
</reference>
<dbReference type="EC" id="3.4.21.-" evidence="6"/>
<dbReference type="Pfam" id="PF02897">
    <property type="entry name" value="Peptidase_S9_N"/>
    <property type="match status" value="1"/>
</dbReference>
<dbReference type="Pfam" id="PF00326">
    <property type="entry name" value="Peptidase_S9"/>
    <property type="match status" value="1"/>
</dbReference>
<dbReference type="GO" id="GO:0006508">
    <property type="term" value="P:proteolysis"/>
    <property type="evidence" value="ECO:0007669"/>
    <property type="project" value="UniProtKB-KW"/>
</dbReference>
<dbReference type="Gene3D" id="2.130.10.120">
    <property type="entry name" value="Prolyl oligopeptidase, N-terminal domain"/>
    <property type="match status" value="1"/>
</dbReference>
<evidence type="ECO:0000313" key="9">
    <source>
        <dbReference type="EMBL" id="KYQ93521.1"/>
    </source>
</evidence>
<evidence type="ECO:0000256" key="5">
    <source>
        <dbReference type="ARBA" id="ARBA00045448"/>
    </source>
</evidence>
<dbReference type="InterPro" id="IPR023302">
    <property type="entry name" value="Pept_S9A_N"/>
</dbReference>
<dbReference type="PANTHER" id="PTHR11757">
    <property type="entry name" value="PROTEASE FAMILY S9A OLIGOPEPTIDASE"/>
    <property type="match status" value="1"/>
</dbReference>
<dbReference type="GO" id="GO:0004252">
    <property type="term" value="F:serine-type endopeptidase activity"/>
    <property type="evidence" value="ECO:0007669"/>
    <property type="project" value="UniProtKB-UniRule"/>
</dbReference>
<dbReference type="InterPro" id="IPR002470">
    <property type="entry name" value="Peptidase_S9A"/>
</dbReference>
<dbReference type="EMBL" id="LODT01000028">
    <property type="protein sequence ID" value="KYQ93521.1"/>
    <property type="molecule type" value="Genomic_DNA"/>
</dbReference>
<dbReference type="InterPro" id="IPR001375">
    <property type="entry name" value="Peptidase_S9_cat"/>
</dbReference>
<proteinExistence type="inferred from homology"/>
<evidence type="ECO:0000259" key="7">
    <source>
        <dbReference type="Pfam" id="PF00326"/>
    </source>
</evidence>
<name>A0A151ZHP7_TIELA</name>
<dbReference type="OMA" id="LINCNSK"/>
<organism evidence="9 10">
    <name type="scientific">Tieghemostelium lacteum</name>
    <name type="common">Slime mold</name>
    <name type="synonym">Dictyostelium lacteum</name>
    <dbReference type="NCBI Taxonomy" id="361077"/>
    <lineage>
        <taxon>Eukaryota</taxon>
        <taxon>Amoebozoa</taxon>
        <taxon>Evosea</taxon>
        <taxon>Eumycetozoa</taxon>
        <taxon>Dictyostelia</taxon>
        <taxon>Dictyosteliales</taxon>
        <taxon>Raperosteliaceae</taxon>
        <taxon>Tieghemostelium</taxon>
    </lineage>
</organism>
<protein>
    <recommendedName>
        <fullName evidence="6">Prolyl endopeptidase</fullName>
        <ecNumber evidence="6">3.4.21.-</ecNumber>
    </recommendedName>
</protein>
<comment type="caution">
    <text evidence="9">The sequence shown here is derived from an EMBL/GenBank/DDBJ whole genome shotgun (WGS) entry which is preliminary data.</text>
</comment>
<dbReference type="STRING" id="361077.A0A151ZHP7"/>
<keyword evidence="10" id="KW-1185">Reference proteome</keyword>
<comment type="function">
    <text evidence="5">Serine peptidase whose precise substrate specificity remains unclear. Does not cleave peptides after a arginine or lysine residue. Regulates trans-Golgi network morphology and sorting by regulating the membrane binding of the AP-1 complex. May play a role in the regulation of synaptic vesicle exocytosis.</text>
</comment>
<keyword evidence="2 6" id="KW-0645">Protease</keyword>
<dbReference type="AlphaFoldDB" id="A0A151ZHP7"/>
<dbReference type="PANTHER" id="PTHR11757:SF19">
    <property type="entry name" value="PROLYL ENDOPEPTIDASE-LIKE"/>
    <property type="match status" value="1"/>
</dbReference>
<dbReference type="SUPFAM" id="SSF50993">
    <property type="entry name" value="Peptidase/esterase 'gauge' domain"/>
    <property type="match status" value="1"/>
</dbReference>
<accession>A0A151ZHP7</accession>
<dbReference type="OrthoDB" id="248387at2759"/>
<sequence length="830" mass="96376">MILSRLKKQYIPHRFSNSINYLFNNNNRIITPKREFFKLIKNIKDNLTLIDGETTSITKQTGDEILNSVKQKCTGIDNSGDSIFIKDYVSYFRDMQAPVIPKAPEPPVAIEFTNRMGMVDNYNWLRDIDNRRVLKYIDSENRYLREFMDQKALKPLSKSIRKVFQKSYIDSTDEEYEVIDGYEYFKEGGSYFRKRISDQFVQLLFMEDDEMEFRELSDGDQINNPILQSYFNLKLMDLTSIKFSEDQQLFAYVADAGNEEYIAVVKRVKPNSFKSELIEIIDNVLSIEWGKHNELYYTTRDHIKRPDKIYRKVINETLHSSLNSELIYHEPSESNLVEIVKSKDSNYLLFCSNNKLSTLIYYINLNIPYEKPKIILNRKEGLEYYVEHNDDKFIIFANFDKKDLSIYSVPDSIENGDIGDLKPLILSINNLCIRDVDLYKDKLVLHELLNSIHRLRIISKDPETKEFSSNEKDCRIISFEDVCKLQLGVNNSDKNSTFRVYKQSPIQPMISYDFSLTDTSYQAKGDLPTMYGPLAFIESDFVTKRDFVQSSHHPSIKIPISVIHHKDVKLNGKNPCLIKGYGAYGTLLEADFDLEDRYLLNSGWIIVLAHVRGGGEMGRQWYDAGRGKQKLNTFYDFIDCVEYLFREKYTEPKFLIGKGGSAGGLLMAYVALQYPHYFSGIIAKVPFVDVLNTMLDESLPLTIHEQGEWGNPITDNSTLELIKTYDPYLLIDKLDSVKSLPNLYLTCSTSDFRVPFWQPLRFTAKLRQHLKSSNRMKNSKDSKPLILLHIQNDTGHFGPRESMQYYQTLSDEFTFMISSVHLSSQNSNVD</sequence>
<evidence type="ECO:0000259" key="8">
    <source>
        <dbReference type="Pfam" id="PF02897"/>
    </source>
</evidence>
<keyword evidence="4 6" id="KW-0720">Serine protease</keyword>
<feature type="domain" description="Peptidase S9 prolyl oligopeptidase catalytic" evidence="7">
    <location>
        <begin position="592"/>
        <end position="816"/>
    </location>
</feature>
<dbReference type="InterPro" id="IPR051543">
    <property type="entry name" value="Serine_Peptidase_S9A"/>
</dbReference>